<evidence type="ECO:0000313" key="4">
    <source>
        <dbReference type="Proteomes" id="UP001500928"/>
    </source>
</evidence>
<proteinExistence type="predicted"/>
<dbReference type="Pfam" id="PF06210">
    <property type="entry name" value="DUF1003"/>
    <property type="match status" value="1"/>
</dbReference>
<evidence type="ECO:0000256" key="1">
    <source>
        <dbReference type="SAM" id="MobiDB-lite"/>
    </source>
</evidence>
<feature type="transmembrane region" description="Helical" evidence="2">
    <location>
        <begin position="70"/>
        <end position="92"/>
    </location>
</feature>
<dbReference type="InterPro" id="IPR010406">
    <property type="entry name" value="DUF1003"/>
</dbReference>
<evidence type="ECO:0000256" key="2">
    <source>
        <dbReference type="SAM" id="Phobius"/>
    </source>
</evidence>
<keyword evidence="2" id="KW-0812">Transmembrane</keyword>
<dbReference type="Proteomes" id="UP001500928">
    <property type="component" value="Unassembled WGS sequence"/>
</dbReference>
<feature type="region of interest" description="Disordered" evidence="1">
    <location>
        <begin position="146"/>
        <end position="171"/>
    </location>
</feature>
<gene>
    <name evidence="3" type="ORF">GCM10023200_38950</name>
</gene>
<keyword evidence="2" id="KW-0472">Membrane</keyword>
<feature type="region of interest" description="Disordered" evidence="1">
    <location>
        <begin position="204"/>
        <end position="230"/>
    </location>
</feature>
<comment type="caution">
    <text evidence="3">The sequence shown here is derived from an EMBL/GenBank/DDBJ whole genome shotgun (WGS) entry which is preliminary data.</text>
</comment>
<keyword evidence="2" id="KW-1133">Transmembrane helix</keyword>
<dbReference type="PANTHER" id="PTHR41386:SF1">
    <property type="entry name" value="MEMBRANE PROTEIN"/>
    <property type="match status" value="1"/>
</dbReference>
<sequence length="230" mass="25497">MPEPSTRRRLDQPSGTARLRLSVDAEWFARVAERLARFLGTGTFLLWQTVIVTVWIALNVFMVSLRWDPYPFILLNLAFSTQAAYAAPLILLAQNRQDDRDRVALEEDRTRAGRLSAETEYLARELASMRLQLGEVVTRDYLRGELEQQRGSRDGHRDGHRDGAGRSDKSLEKAVAKAVDRAVARAVDHRLASAVEQALLRALARHDGHGPAEPDASGTSGSTPTSANGR</sequence>
<evidence type="ECO:0008006" key="5">
    <source>
        <dbReference type="Google" id="ProtNLM"/>
    </source>
</evidence>
<protein>
    <recommendedName>
        <fullName evidence="5">DUF1003 domain-containing protein</fullName>
    </recommendedName>
</protein>
<accession>A0ABP9BPD2</accession>
<feature type="transmembrane region" description="Helical" evidence="2">
    <location>
        <begin position="38"/>
        <end position="58"/>
    </location>
</feature>
<organism evidence="3 4">
    <name type="scientific">Actinomycetospora chlora</name>
    <dbReference type="NCBI Taxonomy" id="663608"/>
    <lineage>
        <taxon>Bacteria</taxon>
        <taxon>Bacillati</taxon>
        <taxon>Actinomycetota</taxon>
        <taxon>Actinomycetes</taxon>
        <taxon>Pseudonocardiales</taxon>
        <taxon>Pseudonocardiaceae</taxon>
        <taxon>Actinomycetospora</taxon>
    </lineage>
</organism>
<name>A0ABP9BPD2_9PSEU</name>
<dbReference type="EMBL" id="BAABHO010000033">
    <property type="protein sequence ID" value="GAA4798574.1"/>
    <property type="molecule type" value="Genomic_DNA"/>
</dbReference>
<feature type="compositionally biased region" description="Low complexity" evidence="1">
    <location>
        <begin position="217"/>
        <end position="230"/>
    </location>
</feature>
<reference evidence="4" key="1">
    <citation type="journal article" date="2019" name="Int. J. Syst. Evol. Microbiol.">
        <title>The Global Catalogue of Microorganisms (GCM) 10K type strain sequencing project: providing services to taxonomists for standard genome sequencing and annotation.</title>
        <authorList>
            <consortium name="The Broad Institute Genomics Platform"/>
            <consortium name="The Broad Institute Genome Sequencing Center for Infectious Disease"/>
            <person name="Wu L."/>
            <person name="Ma J."/>
        </authorList>
    </citation>
    <scope>NUCLEOTIDE SEQUENCE [LARGE SCALE GENOMIC DNA]</scope>
    <source>
        <strain evidence="4">JCM 17979</strain>
    </source>
</reference>
<keyword evidence="4" id="KW-1185">Reference proteome</keyword>
<dbReference type="PANTHER" id="PTHR41386">
    <property type="entry name" value="INTEGRAL MEMBRANE PROTEIN-RELATED"/>
    <property type="match status" value="1"/>
</dbReference>
<evidence type="ECO:0000313" key="3">
    <source>
        <dbReference type="EMBL" id="GAA4798574.1"/>
    </source>
</evidence>